<dbReference type="InterPro" id="IPR025178">
    <property type="entry name" value="Lnb_N"/>
</dbReference>
<accession>A0ABY4EA97</accession>
<keyword evidence="1" id="KW-1133">Transmembrane helix</keyword>
<dbReference type="Proteomes" id="UP000832034">
    <property type="component" value="Chromosome"/>
</dbReference>
<keyword evidence="1" id="KW-0472">Membrane</keyword>
<reference evidence="3" key="2">
    <citation type="journal article" date="2022" name="Res Sq">
        <title>Evolution of multicellular longitudinally dividing oral cavity symbionts (Neisseriaceae).</title>
        <authorList>
            <person name="Nyongesa S."/>
            <person name="Weber P."/>
            <person name="Bernet E."/>
            <person name="Pullido F."/>
            <person name="Nieckarz M."/>
            <person name="Delaby M."/>
            <person name="Nieves C."/>
            <person name="Viehboeck T."/>
            <person name="Krause N."/>
            <person name="Rivera-Millot A."/>
            <person name="Nakamura A."/>
            <person name="Vischer N."/>
            <person name="VanNieuwenhze M."/>
            <person name="Brun Y."/>
            <person name="Cava F."/>
            <person name="Bulgheresi S."/>
            <person name="Veyrier F."/>
        </authorList>
    </citation>
    <scope>NUCLEOTIDE SEQUENCE</scope>
    <source>
        <strain evidence="3">SAG 1488-6</strain>
    </source>
</reference>
<feature type="transmembrane region" description="Helical" evidence="1">
    <location>
        <begin position="21"/>
        <end position="41"/>
    </location>
</feature>
<name>A0ABY4EA97_VITST</name>
<organism evidence="3 4">
    <name type="scientific">Vitreoscilla stercoraria</name>
    <dbReference type="NCBI Taxonomy" id="61"/>
    <lineage>
        <taxon>Bacteria</taxon>
        <taxon>Pseudomonadati</taxon>
        <taxon>Pseudomonadota</taxon>
        <taxon>Betaproteobacteria</taxon>
        <taxon>Neisseriales</taxon>
        <taxon>Neisseriaceae</taxon>
        <taxon>Vitreoscilla</taxon>
    </lineage>
</organism>
<dbReference type="Pfam" id="PF13387">
    <property type="entry name" value="Lnb_N"/>
    <property type="match status" value="1"/>
</dbReference>
<reference evidence="3" key="1">
    <citation type="submission" date="2021-12" db="EMBL/GenBank/DDBJ databases">
        <authorList>
            <person name="Veyrier F.J."/>
        </authorList>
    </citation>
    <scope>NUCLEOTIDE SEQUENCE</scope>
    <source>
        <strain evidence="3">SAG 1488-6</strain>
    </source>
</reference>
<keyword evidence="4" id="KW-1185">Reference proteome</keyword>
<evidence type="ECO:0000259" key="2">
    <source>
        <dbReference type="Pfam" id="PF13387"/>
    </source>
</evidence>
<evidence type="ECO:0000313" key="3">
    <source>
        <dbReference type="EMBL" id="UOO92315.1"/>
    </source>
</evidence>
<dbReference type="EMBL" id="CP091512">
    <property type="protein sequence ID" value="UOO92315.1"/>
    <property type="molecule type" value="Genomic_DNA"/>
</dbReference>
<proteinExistence type="predicted"/>
<feature type="domain" description="Lnb N-terminal periplasmic" evidence="2">
    <location>
        <begin position="110"/>
        <end position="267"/>
    </location>
</feature>
<gene>
    <name evidence="3" type="ORF">LVJ81_11980</name>
</gene>
<sequence>MLLLSAWLAMAWHTQQAFGSANNMLIGIWLIFSLFAIFKLWQPQRKLHAVYTHGLIVLMGVVWFLNIPAQQERLWQADVAKIMHYEKNGSIITLHNVRNFNWRSQTDFDARWETRQYDLNHITGINVIASYWMGPQIAHTLVSFDFKDQTPLVFSIEIRKEKTEEFSAIGGFFRQFELSLIAADEKDIVYTRSNVRGEQVYFFPIQGISQHEMQALFLAYLAKSDSLRATPQWYNTLLSNCTTLIYSMAQKATHNELPLDYRILASGYLPNYLHDVHALNPNWDMKTWYQKAHVNPRVIGKESNSQEYSDLIRQGLPQPN</sequence>
<evidence type="ECO:0000313" key="4">
    <source>
        <dbReference type="Proteomes" id="UP000832034"/>
    </source>
</evidence>
<feature type="transmembrane region" description="Helical" evidence="1">
    <location>
        <begin position="48"/>
        <end position="65"/>
    </location>
</feature>
<protein>
    <submittedName>
        <fullName evidence="3">DUF4105 domain-containing protein</fullName>
    </submittedName>
</protein>
<evidence type="ECO:0000256" key="1">
    <source>
        <dbReference type="SAM" id="Phobius"/>
    </source>
</evidence>
<keyword evidence="1" id="KW-0812">Transmembrane</keyword>
<dbReference type="RefSeq" id="WP_019959218.1">
    <property type="nucleotide sequence ID" value="NZ_CP091512.1"/>
</dbReference>